<dbReference type="Gene3D" id="3.30.450.20">
    <property type="entry name" value="PAS domain"/>
    <property type="match status" value="1"/>
</dbReference>
<feature type="domain" description="PAC" evidence="6">
    <location>
        <begin position="76"/>
        <end position="131"/>
    </location>
</feature>
<dbReference type="AlphaFoldDB" id="A0A0A1YGW5"/>
<dbReference type="PROSITE" id="PS50112">
    <property type="entry name" value="PAS"/>
    <property type="match status" value="1"/>
</dbReference>
<evidence type="ECO:0000256" key="2">
    <source>
        <dbReference type="ARBA" id="ARBA00022643"/>
    </source>
</evidence>
<evidence type="ECO:0000259" key="6">
    <source>
        <dbReference type="PROSITE" id="PS50113"/>
    </source>
</evidence>
<reference evidence="7 8" key="1">
    <citation type="journal article" date="2014" name="Genome Announc.">
        <title>Draft Genome Sequence of Petroleum Oil-Degrading Marine Bacterium Pseudomonas taeanensis Strain MS-3, Isolated from a Crude Oil-Contaminated Seashore.</title>
        <authorList>
            <person name="Lee S.Y."/>
            <person name="Kim S.H."/>
            <person name="Lee D.G."/>
            <person name="Shin S."/>
            <person name="Yun S.H."/>
            <person name="Choi C.W."/>
            <person name="Chung Y.H."/>
            <person name="Choi J.S."/>
            <person name="Kahng H.Y."/>
            <person name="Kim S.I."/>
        </authorList>
    </citation>
    <scope>NUCLEOTIDE SEQUENCE [LARGE SCALE GENOMIC DNA]</scope>
    <source>
        <strain evidence="7 8">MS-3</strain>
    </source>
</reference>
<feature type="coiled-coil region" evidence="4">
    <location>
        <begin position="115"/>
        <end position="149"/>
    </location>
</feature>
<dbReference type="InterPro" id="IPR000700">
    <property type="entry name" value="PAS-assoc_C"/>
</dbReference>
<dbReference type="InterPro" id="IPR000014">
    <property type="entry name" value="PAS"/>
</dbReference>
<dbReference type="InterPro" id="IPR035965">
    <property type="entry name" value="PAS-like_dom_sf"/>
</dbReference>
<dbReference type="InterPro" id="IPR001610">
    <property type="entry name" value="PAC"/>
</dbReference>
<keyword evidence="2" id="KW-0288">FMN</keyword>
<dbReference type="RefSeq" id="WP_025166682.1">
    <property type="nucleotide sequence ID" value="NZ_AWSQ01000006.1"/>
</dbReference>
<accession>A0A0A1YGW5</accession>
<evidence type="ECO:0000256" key="3">
    <source>
        <dbReference type="ARBA" id="ARBA00022991"/>
    </source>
</evidence>
<dbReference type="Pfam" id="PF13426">
    <property type="entry name" value="PAS_9"/>
    <property type="match status" value="1"/>
</dbReference>
<dbReference type="STRING" id="1395571.TMS3_0118485"/>
<evidence type="ECO:0000259" key="5">
    <source>
        <dbReference type="PROSITE" id="PS50112"/>
    </source>
</evidence>
<feature type="domain" description="PAS" evidence="5">
    <location>
        <begin position="3"/>
        <end position="76"/>
    </location>
</feature>
<dbReference type="OrthoDB" id="7991996at2"/>
<dbReference type="PROSITE" id="PS50113">
    <property type="entry name" value="PAC"/>
    <property type="match status" value="1"/>
</dbReference>
<keyword evidence="3" id="KW-0157">Chromophore</keyword>
<dbReference type="NCBIfam" id="TIGR00229">
    <property type="entry name" value="sensory_box"/>
    <property type="match status" value="1"/>
</dbReference>
<dbReference type="SMART" id="SM00091">
    <property type="entry name" value="PAS"/>
    <property type="match status" value="1"/>
</dbReference>
<proteinExistence type="predicted"/>
<comment type="caution">
    <text evidence="7">The sequence shown here is derived from an EMBL/GenBank/DDBJ whole genome shotgun (WGS) entry which is preliminary data.</text>
</comment>
<dbReference type="PANTHER" id="PTHR47429">
    <property type="entry name" value="PROTEIN TWIN LOV 1"/>
    <property type="match status" value="1"/>
</dbReference>
<dbReference type="SUPFAM" id="SSF55785">
    <property type="entry name" value="PYP-like sensor domain (PAS domain)"/>
    <property type="match status" value="1"/>
</dbReference>
<keyword evidence="1" id="KW-0285">Flavoprotein</keyword>
<dbReference type="Proteomes" id="UP000030063">
    <property type="component" value="Unassembled WGS sequence"/>
</dbReference>
<keyword evidence="7" id="KW-0418">Kinase</keyword>
<keyword evidence="7" id="KW-0808">Transferase</keyword>
<keyword evidence="4" id="KW-0175">Coiled coil</keyword>
<dbReference type="GO" id="GO:0016301">
    <property type="term" value="F:kinase activity"/>
    <property type="evidence" value="ECO:0007669"/>
    <property type="project" value="UniProtKB-KW"/>
</dbReference>
<name>A0A0A1YGW5_9PSED</name>
<dbReference type="CDD" id="cd00130">
    <property type="entry name" value="PAS"/>
    <property type="match status" value="1"/>
</dbReference>
<sequence>MINAKLLQLVIDASNDGIVVAEQEGDDNILIYANAAFEELTGYTRDEILYQDCRFLQADDHDQPGLAVIRQAVKNHQPCRQIIRNYRKDGSAFWNELSITPVFNEGDQLTYFIGIQKDVTEQVQAQERVRQLETELATLQAELAALKSL</sequence>
<dbReference type="EMBL" id="AWSQ01000006">
    <property type="protein sequence ID" value="KFX68233.1"/>
    <property type="molecule type" value="Genomic_DNA"/>
</dbReference>
<dbReference type="eggNOG" id="COG2202">
    <property type="taxonomic scope" value="Bacteria"/>
</dbReference>
<dbReference type="SMART" id="SM00086">
    <property type="entry name" value="PAC"/>
    <property type="match status" value="1"/>
</dbReference>
<evidence type="ECO:0000256" key="4">
    <source>
        <dbReference type="SAM" id="Coils"/>
    </source>
</evidence>
<organism evidence="7 8">
    <name type="scientific">Pseudomonas taeanensis MS-3</name>
    <dbReference type="NCBI Taxonomy" id="1395571"/>
    <lineage>
        <taxon>Bacteria</taxon>
        <taxon>Pseudomonadati</taxon>
        <taxon>Pseudomonadota</taxon>
        <taxon>Gammaproteobacteria</taxon>
        <taxon>Pseudomonadales</taxon>
        <taxon>Pseudomonadaceae</taxon>
        <taxon>Pseudomonas</taxon>
    </lineage>
</organism>
<keyword evidence="8" id="KW-1185">Reference proteome</keyword>
<dbReference type="PANTHER" id="PTHR47429:SF2">
    <property type="entry name" value="PROTEIN TWIN LOV 1"/>
    <property type="match status" value="1"/>
</dbReference>
<evidence type="ECO:0000313" key="8">
    <source>
        <dbReference type="Proteomes" id="UP000030063"/>
    </source>
</evidence>
<gene>
    <name evidence="7" type="ORF">TMS3_0118485</name>
</gene>
<protein>
    <submittedName>
        <fullName evidence="7">Histidine kinase</fullName>
    </submittedName>
</protein>
<evidence type="ECO:0000313" key="7">
    <source>
        <dbReference type="EMBL" id="KFX68233.1"/>
    </source>
</evidence>
<evidence type="ECO:0000256" key="1">
    <source>
        <dbReference type="ARBA" id="ARBA00022630"/>
    </source>
</evidence>